<accession>A0A6P5JJG6</accession>
<evidence type="ECO:0000313" key="3">
    <source>
        <dbReference type="RefSeq" id="XP_020831283.1"/>
    </source>
</evidence>
<feature type="compositionally biased region" description="Basic and acidic residues" evidence="1">
    <location>
        <begin position="1"/>
        <end position="18"/>
    </location>
</feature>
<organism evidence="2 4">
    <name type="scientific">Phascolarctos cinereus</name>
    <name type="common">Koala</name>
    <dbReference type="NCBI Taxonomy" id="38626"/>
    <lineage>
        <taxon>Eukaryota</taxon>
        <taxon>Metazoa</taxon>
        <taxon>Chordata</taxon>
        <taxon>Craniata</taxon>
        <taxon>Vertebrata</taxon>
        <taxon>Euteleostomi</taxon>
        <taxon>Mammalia</taxon>
        <taxon>Metatheria</taxon>
        <taxon>Diprotodontia</taxon>
        <taxon>Phascolarctidae</taxon>
        <taxon>Phascolarctos</taxon>
    </lineage>
</organism>
<evidence type="ECO:0000256" key="1">
    <source>
        <dbReference type="SAM" id="MobiDB-lite"/>
    </source>
</evidence>
<dbReference type="RefSeq" id="XP_020831283.1">
    <property type="nucleotide sequence ID" value="XM_020975624.1"/>
</dbReference>
<dbReference type="RefSeq" id="XP_020831284.1">
    <property type="nucleotide sequence ID" value="XM_020975625.1"/>
</dbReference>
<protein>
    <submittedName>
        <fullName evidence="3 4">Uncharacterized protein LOC110200344 isoform X1</fullName>
    </submittedName>
</protein>
<dbReference type="Proteomes" id="UP000515140">
    <property type="component" value="Unplaced"/>
</dbReference>
<dbReference type="KEGG" id="pcw:110200344"/>
<evidence type="ECO:0000313" key="2">
    <source>
        <dbReference type="Proteomes" id="UP000515140"/>
    </source>
</evidence>
<keyword evidence="2" id="KW-1185">Reference proteome</keyword>
<name>A0A6P5JJG6_PHACI</name>
<dbReference type="AlphaFoldDB" id="A0A6P5JJG6"/>
<reference evidence="3 4" key="1">
    <citation type="submission" date="2025-04" db="UniProtKB">
        <authorList>
            <consortium name="RefSeq"/>
        </authorList>
    </citation>
    <scope>IDENTIFICATION</scope>
    <source>
        <tissue evidence="3 4">Spleen</tissue>
    </source>
</reference>
<dbReference type="RefSeq" id="XP_020831285.1">
    <property type="nucleotide sequence ID" value="XM_020975626.1"/>
</dbReference>
<gene>
    <name evidence="3 4 5" type="primary">LOC110200344</name>
</gene>
<proteinExistence type="predicted"/>
<evidence type="ECO:0000313" key="5">
    <source>
        <dbReference type="RefSeq" id="XP_020831285.1"/>
    </source>
</evidence>
<evidence type="ECO:0000313" key="4">
    <source>
        <dbReference type="RefSeq" id="XP_020831284.1"/>
    </source>
</evidence>
<feature type="region of interest" description="Disordered" evidence="1">
    <location>
        <begin position="241"/>
        <end position="269"/>
    </location>
</feature>
<sequence length="285" mass="30286">MEEVTKKEEGKKATERPMDSAFGRQPVLLSQQGETKDTIPQKGAFQEPKVWGPGEAEAGAYCLQDEEALSIPGSAEEDEESEAVQAMALGLELQCRLQLHLDQLEAKAKAKAAAAARGSSEPALGACGSLTAPDCPQPLACQGSHGEPHVRAQELEAVLGQVSEEVNLGEKGGSEPSGGPLWGTGWCPREKGEIAAEAWGGLPTSNPTSVCQRRQLYPNLELKGQVPEGASTLGLTHENCSLRDTSSQKPGEALTPLGEQLERQDPSSRTFGTTVVFKERASTWN</sequence>
<dbReference type="GeneID" id="110200344"/>
<feature type="region of interest" description="Disordered" evidence="1">
    <location>
        <begin position="1"/>
        <end position="52"/>
    </location>
</feature>